<proteinExistence type="predicted"/>
<dbReference type="AlphaFoldDB" id="A0A430UVI4"/>
<reference evidence="1 2" key="1">
    <citation type="journal article" date="2019" name="Extremophiles">
        <title>Biogeography of thermophiles and predominance of Thermus scotoductus in domestic water heaters.</title>
        <authorList>
            <person name="Wilpiszeski R.L."/>
            <person name="Zhang Z."/>
            <person name="House C.H."/>
        </authorList>
    </citation>
    <scope>NUCLEOTIDE SEQUENCE [LARGE SCALE GENOMIC DNA]</scope>
    <source>
        <strain evidence="1 2">14_S14</strain>
    </source>
</reference>
<name>A0A430UVI4_THESC</name>
<organism evidence="1 2">
    <name type="scientific">Thermus scotoductus</name>
    <dbReference type="NCBI Taxonomy" id="37636"/>
    <lineage>
        <taxon>Bacteria</taxon>
        <taxon>Thermotogati</taxon>
        <taxon>Deinococcota</taxon>
        <taxon>Deinococci</taxon>
        <taxon>Thermales</taxon>
        <taxon>Thermaceae</taxon>
        <taxon>Thermus</taxon>
    </lineage>
</organism>
<comment type="caution">
    <text evidence="1">The sequence shown here is derived from an EMBL/GenBank/DDBJ whole genome shotgun (WGS) entry which is preliminary data.</text>
</comment>
<dbReference type="EMBL" id="PEMJ01000313">
    <property type="protein sequence ID" value="RTI13109.1"/>
    <property type="molecule type" value="Genomic_DNA"/>
</dbReference>
<evidence type="ECO:0000313" key="2">
    <source>
        <dbReference type="Proteomes" id="UP000287155"/>
    </source>
</evidence>
<dbReference type="Proteomes" id="UP000287155">
    <property type="component" value="Unassembled WGS sequence"/>
</dbReference>
<gene>
    <name evidence="1" type="ORF">CSW27_09135</name>
</gene>
<evidence type="ECO:0000313" key="1">
    <source>
        <dbReference type="EMBL" id="RTI13109.1"/>
    </source>
</evidence>
<sequence length="85" mass="9658">MTGMYRVVVDHPKLIDVWEFPDKRSAVRRFECEVAFWKEVGWTHSGDVEEVRDAEVAYPDAVRLEVLEFGGVGCMVIALEEKGGN</sequence>
<accession>A0A430UVI4</accession>
<protein>
    <submittedName>
        <fullName evidence="1">Uncharacterized protein</fullName>
    </submittedName>
</protein>